<protein>
    <recommendedName>
        <fullName evidence="3">GGDEF domain-containing protein</fullName>
    </recommendedName>
</protein>
<dbReference type="NCBIfam" id="TIGR00254">
    <property type="entry name" value="GGDEF"/>
    <property type="match status" value="1"/>
</dbReference>
<feature type="transmembrane region" description="Helical" evidence="2">
    <location>
        <begin position="27"/>
        <end position="44"/>
    </location>
</feature>
<dbReference type="PANTHER" id="PTHR46663">
    <property type="entry name" value="DIGUANYLATE CYCLASE DGCT-RELATED"/>
    <property type="match status" value="1"/>
</dbReference>
<dbReference type="AlphaFoldDB" id="A0A1E8CM70"/>
<feature type="transmembrane region" description="Helical" evidence="2">
    <location>
        <begin position="122"/>
        <end position="140"/>
    </location>
</feature>
<keyword evidence="2" id="KW-0472">Membrane</keyword>
<dbReference type="InterPro" id="IPR000160">
    <property type="entry name" value="GGDEF_dom"/>
</dbReference>
<dbReference type="SUPFAM" id="SSF55073">
    <property type="entry name" value="Nucleotide cyclase"/>
    <property type="match status" value="1"/>
</dbReference>
<dbReference type="EMBL" id="MASR01000001">
    <property type="protein sequence ID" value="OFE13395.1"/>
    <property type="molecule type" value="Genomic_DNA"/>
</dbReference>
<feature type="transmembrane region" description="Helical" evidence="2">
    <location>
        <begin position="50"/>
        <end position="68"/>
    </location>
</feature>
<dbReference type="FunFam" id="3.30.70.270:FF:000001">
    <property type="entry name" value="Diguanylate cyclase domain protein"/>
    <property type="match status" value="1"/>
</dbReference>
<dbReference type="Pfam" id="PF00990">
    <property type="entry name" value="GGDEF"/>
    <property type="match status" value="1"/>
</dbReference>
<dbReference type="InterPro" id="IPR029787">
    <property type="entry name" value="Nucleotide_cyclase"/>
</dbReference>
<dbReference type="Proteomes" id="UP000175669">
    <property type="component" value="Unassembled WGS sequence"/>
</dbReference>
<dbReference type="PANTHER" id="PTHR46663:SF2">
    <property type="entry name" value="GGDEF DOMAIN-CONTAINING PROTEIN"/>
    <property type="match status" value="1"/>
</dbReference>
<feature type="domain" description="GGDEF" evidence="3">
    <location>
        <begin position="233"/>
        <end position="366"/>
    </location>
</feature>
<sequence>MNEPPPHKQLRHTDSVQRIRQKRLEQAILVVLIALVALTPFNLAESKITVVPTLLFSILSLITALMLLRKGYAQSAATLTLIVMFVCTAQAMWGGVGLRSSALIGFPVALLFAMIMLGQRAFYLALAAMLGYMAILLWATNNGWRTGLEDSTDYRWLVDYGIILSAASFIIRVLAADLLALLDALHVQMDAATRSRLQAEHLANHDNLTGLPNRRMAEHYFNELWTLSQQEHAGVGLVFVDVDNFKTFNDSHGHDLGDELLRHLGNTISGQLRKSDRLVRIAGDEFLILLSGISKGKDVELILDKVRSAVARPVTIHSETVIPALSMGISLAPEHGENFRELVTMADHAMYQAKAAGRNQYQFFRPKQLK</sequence>
<organism evidence="4 5">
    <name type="scientific">Pseudohongiella acticola</name>
    <dbReference type="NCBI Taxonomy" id="1524254"/>
    <lineage>
        <taxon>Bacteria</taxon>
        <taxon>Pseudomonadati</taxon>
        <taxon>Pseudomonadota</taxon>
        <taxon>Gammaproteobacteria</taxon>
        <taxon>Pseudomonadales</taxon>
        <taxon>Pseudohongiellaceae</taxon>
        <taxon>Pseudohongiella</taxon>
    </lineage>
</organism>
<feature type="transmembrane region" description="Helical" evidence="2">
    <location>
        <begin position="99"/>
        <end position="117"/>
    </location>
</feature>
<reference evidence="5" key="1">
    <citation type="submission" date="2016-07" db="EMBL/GenBank/DDBJ databases">
        <authorList>
            <person name="Florea S."/>
            <person name="Webb J.S."/>
            <person name="Jaromczyk J."/>
            <person name="Schardl C.L."/>
        </authorList>
    </citation>
    <scope>NUCLEOTIDE SEQUENCE [LARGE SCALE GENOMIC DNA]</scope>
    <source>
        <strain evidence="5">KCTC 42131</strain>
    </source>
</reference>
<evidence type="ECO:0000256" key="2">
    <source>
        <dbReference type="SAM" id="Phobius"/>
    </source>
</evidence>
<feature type="transmembrane region" description="Helical" evidence="2">
    <location>
        <begin position="75"/>
        <end position="93"/>
    </location>
</feature>
<dbReference type="InterPro" id="IPR052163">
    <property type="entry name" value="DGC-Regulatory_Protein"/>
</dbReference>
<name>A0A1E8CM70_9GAMM</name>
<keyword evidence="5" id="KW-1185">Reference proteome</keyword>
<dbReference type="Gene3D" id="3.30.70.270">
    <property type="match status" value="1"/>
</dbReference>
<dbReference type="STRING" id="1524254.PHACT_09800"/>
<evidence type="ECO:0000259" key="3">
    <source>
        <dbReference type="PROSITE" id="PS50887"/>
    </source>
</evidence>
<accession>A0A1E8CM70</accession>
<dbReference type="CDD" id="cd01949">
    <property type="entry name" value="GGDEF"/>
    <property type="match status" value="1"/>
</dbReference>
<comment type="cofactor">
    <cofactor evidence="1">
        <name>Mg(2+)</name>
        <dbReference type="ChEBI" id="CHEBI:18420"/>
    </cofactor>
</comment>
<dbReference type="PROSITE" id="PS50887">
    <property type="entry name" value="GGDEF"/>
    <property type="match status" value="1"/>
</dbReference>
<keyword evidence="2" id="KW-1133">Transmembrane helix</keyword>
<gene>
    <name evidence="4" type="ORF">PHACT_09800</name>
</gene>
<dbReference type="InterPro" id="IPR043128">
    <property type="entry name" value="Rev_trsase/Diguanyl_cyclase"/>
</dbReference>
<dbReference type="SMART" id="SM00267">
    <property type="entry name" value="GGDEF"/>
    <property type="match status" value="1"/>
</dbReference>
<dbReference type="GO" id="GO:0003824">
    <property type="term" value="F:catalytic activity"/>
    <property type="evidence" value="ECO:0007669"/>
    <property type="project" value="UniProtKB-ARBA"/>
</dbReference>
<evidence type="ECO:0000313" key="5">
    <source>
        <dbReference type="Proteomes" id="UP000175669"/>
    </source>
</evidence>
<proteinExistence type="predicted"/>
<evidence type="ECO:0000313" key="4">
    <source>
        <dbReference type="EMBL" id="OFE13395.1"/>
    </source>
</evidence>
<feature type="transmembrane region" description="Helical" evidence="2">
    <location>
        <begin position="160"/>
        <end position="182"/>
    </location>
</feature>
<keyword evidence="2" id="KW-0812">Transmembrane</keyword>
<evidence type="ECO:0000256" key="1">
    <source>
        <dbReference type="ARBA" id="ARBA00001946"/>
    </source>
</evidence>
<comment type="caution">
    <text evidence="4">The sequence shown here is derived from an EMBL/GenBank/DDBJ whole genome shotgun (WGS) entry which is preliminary data.</text>
</comment>